<name>A0ABT8ZX02_9SPHN</name>
<feature type="domain" description="HTH tetR-type" evidence="5">
    <location>
        <begin position="11"/>
        <end position="71"/>
    </location>
</feature>
<dbReference type="PANTHER" id="PTHR30055:SF234">
    <property type="entry name" value="HTH-TYPE TRANSCRIPTIONAL REGULATOR BETI"/>
    <property type="match status" value="1"/>
</dbReference>
<keyword evidence="1" id="KW-0805">Transcription regulation</keyword>
<dbReference type="InterPro" id="IPR050109">
    <property type="entry name" value="HTH-type_TetR-like_transc_reg"/>
</dbReference>
<comment type="caution">
    <text evidence="6">The sequence shown here is derived from an EMBL/GenBank/DDBJ whole genome shotgun (WGS) entry which is preliminary data.</text>
</comment>
<dbReference type="SUPFAM" id="SSF48498">
    <property type="entry name" value="Tetracyclin repressor-like, C-terminal domain"/>
    <property type="match status" value="1"/>
</dbReference>
<keyword evidence="3" id="KW-0804">Transcription</keyword>
<dbReference type="Pfam" id="PF13305">
    <property type="entry name" value="TetR_C_33"/>
    <property type="match status" value="1"/>
</dbReference>
<evidence type="ECO:0000256" key="1">
    <source>
        <dbReference type="ARBA" id="ARBA00023015"/>
    </source>
</evidence>
<dbReference type="EMBL" id="JAUQSZ010000004">
    <property type="protein sequence ID" value="MDO7842108.1"/>
    <property type="molecule type" value="Genomic_DNA"/>
</dbReference>
<reference evidence="6" key="1">
    <citation type="submission" date="2023-07" db="EMBL/GenBank/DDBJ databases">
        <authorList>
            <person name="Kim M.K."/>
        </authorList>
    </citation>
    <scope>NUCLEOTIDE SEQUENCE</scope>
    <source>
        <strain evidence="6">CA1-15</strain>
    </source>
</reference>
<proteinExistence type="predicted"/>
<sequence length="214" mass="23570">MPVLLTDAQIAEGRARIVAVAERQAVELGLERLSMHGIARELGWSATALYRYFDNKDAILAAARTAAYDRLSDQLEAAMARPGDIWSRSREVGNAYVDFAFAHPEAYRLIFEFAQPGRGQYPELDAANARGRSNMIGYVEQMVAQGAVDADPVLLAHVFWAGLHGVVSLQMAGKLGPDAPPFETIRRDMVRRIIRSALGPTARRPIRNPAGEQR</sequence>
<dbReference type="Proteomes" id="UP001176468">
    <property type="component" value="Unassembled WGS sequence"/>
</dbReference>
<organism evidence="6 7">
    <name type="scientific">Sphingomonas immobilis</name>
    <dbReference type="NCBI Taxonomy" id="3063997"/>
    <lineage>
        <taxon>Bacteria</taxon>
        <taxon>Pseudomonadati</taxon>
        <taxon>Pseudomonadota</taxon>
        <taxon>Alphaproteobacteria</taxon>
        <taxon>Sphingomonadales</taxon>
        <taxon>Sphingomonadaceae</taxon>
        <taxon>Sphingomonas</taxon>
    </lineage>
</organism>
<dbReference type="InterPro" id="IPR025996">
    <property type="entry name" value="MT1864/Rv1816-like_C"/>
</dbReference>
<dbReference type="InterPro" id="IPR001647">
    <property type="entry name" value="HTH_TetR"/>
</dbReference>
<dbReference type="Gene3D" id="1.10.357.10">
    <property type="entry name" value="Tetracycline Repressor, domain 2"/>
    <property type="match status" value="1"/>
</dbReference>
<dbReference type="RefSeq" id="WP_304560577.1">
    <property type="nucleotide sequence ID" value="NZ_JAUQSZ010000004.1"/>
</dbReference>
<protein>
    <submittedName>
        <fullName evidence="6">TetR/AcrR family transcriptional regulator</fullName>
    </submittedName>
</protein>
<dbReference type="InterPro" id="IPR036271">
    <property type="entry name" value="Tet_transcr_reg_TetR-rel_C_sf"/>
</dbReference>
<evidence type="ECO:0000256" key="4">
    <source>
        <dbReference type="PROSITE-ProRule" id="PRU00335"/>
    </source>
</evidence>
<dbReference type="Pfam" id="PF00440">
    <property type="entry name" value="TetR_N"/>
    <property type="match status" value="1"/>
</dbReference>
<accession>A0ABT8ZX02</accession>
<keyword evidence="7" id="KW-1185">Reference proteome</keyword>
<keyword evidence="2 4" id="KW-0238">DNA-binding</keyword>
<evidence type="ECO:0000313" key="6">
    <source>
        <dbReference type="EMBL" id="MDO7842108.1"/>
    </source>
</evidence>
<gene>
    <name evidence="6" type="ORF">Q5H94_07210</name>
</gene>
<feature type="DNA-binding region" description="H-T-H motif" evidence="4">
    <location>
        <begin position="34"/>
        <end position="53"/>
    </location>
</feature>
<dbReference type="PANTHER" id="PTHR30055">
    <property type="entry name" value="HTH-TYPE TRANSCRIPTIONAL REGULATOR RUTR"/>
    <property type="match status" value="1"/>
</dbReference>
<dbReference type="PROSITE" id="PS50977">
    <property type="entry name" value="HTH_TETR_2"/>
    <property type="match status" value="1"/>
</dbReference>
<evidence type="ECO:0000256" key="3">
    <source>
        <dbReference type="ARBA" id="ARBA00023163"/>
    </source>
</evidence>
<evidence type="ECO:0000313" key="7">
    <source>
        <dbReference type="Proteomes" id="UP001176468"/>
    </source>
</evidence>
<dbReference type="SUPFAM" id="SSF46689">
    <property type="entry name" value="Homeodomain-like"/>
    <property type="match status" value="1"/>
</dbReference>
<evidence type="ECO:0000259" key="5">
    <source>
        <dbReference type="PROSITE" id="PS50977"/>
    </source>
</evidence>
<evidence type="ECO:0000256" key="2">
    <source>
        <dbReference type="ARBA" id="ARBA00023125"/>
    </source>
</evidence>
<dbReference type="InterPro" id="IPR009057">
    <property type="entry name" value="Homeodomain-like_sf"/>
</dbReference>